<keyword evidence="7 8" id="KW-0472">Membrane</keyword>
<dbReference type="SUPFAM" id="SSF144083">
    <property type="entry name" value="Magnesium transport protein CorA, transmembrane region"/>
    <property type="match status" value="1"/>
</dbReference>
<reference evidence="9 10" key="1">
    <citation type="submission" date="2019-03" db="EMBL/GenBank/DDBJ databases">
        <title>Deep-cultivation of Planctomycetes and their phenomic and genomic characterization uncovers novel biology.</title>
        <authorList>
            <person name="Wiegand S."/>
            <person name="Jogler M."/>
            <person name="Boedeker C."/>
            <person name="Pinto D."/>
            <person name="Vollmers J."/>
            <person name="Rivas-Marin E."/>
            <person name="Kohn T."/>
            <person name="Peeters S.H."/>
            <person name="Heuer A."/>
            <person name="Rast P."/>
            <person name="Oberbeckmann S."/>
            <person name="Bunk B."/>
            <person name="Jeske O."/>
            <person name="Meyerdierks A."/>
            <person name="Storesund J.E."/>
            <person name="Kallscheuer N."/>
            <person name="Luecker S."/>
            <person name="Lage O.M."/>
            <person name="Pohl T."/>
            <person name="Merkel B.J."/>
            <person name="Hornburger P."/>
            <person name="Mueller R.-W."/>
            <person name="Bruemmer F."/>
            <person name="Labrenz M."/>
            <person name="Spormann A.M."/>
            <person name="Op den Camp H."/>
            <person name="Overmann J."/>
            <person name="Amann R."/>
            <person name="Jetten M.S.M."/>
            <person name="Mascher T."/>
            <person name="Medema M.H."/>
            <person name="Devos D.P."/>
            <person name="Kaster A.-K."/>
            <person name="Ovreas L."/>
            <person name="Rohde M."/>
            <person name="Galperin M.Y."/>
            <person name="Jogler C."/>
        </authorList>
    </citation>
    <scope>NUCLEOTIDE SEQUENCE [LARGE SCALE GENOMIC DNA]</scope>
    <source>
        <strain evidence="9 10">V144</strain>
    </source>
</reference>
<feature type="transmembrane region" description="Helical" evidence="8">
    <location>
        <begin position="330"/>
        <end position="350"/>
    </location>
</feature>
<feature type="transmembrane region" description="Helical" evidence="8">
    <location>
        <begin position="298"/>
        <end position="318"/>
    </location>
</feature>
<keyword evidence="4 8" id="KW-1003">Cell membrane</keyword>
<dbReference type="KEGG" id="gaw:V144x_40130"/>
<comment type="subcellular location">
    <subcellularLocation>
        <location evidence="1">Cell membrane</location>
        <topology evidence="1">Multi-pass membrane protein</topology>
    </subcellularLocation>
    <subcellularLocation>
        <location evidence="8">Membrane</location>
        <topology evidence="8">Multi-pass membrane protein</topology>
    </subcellularLocation>
</comment>
<evidence type="ECO:0000256" key="8">
    <source>
        <dbReference type="RuleBase" id="RU362010"/>
    </source>
</evidence>
<dbReference type="FunFam" id="1.20.58.340:FF:000012">
    <property type="entry name" value="Magnesium transport protein CorA"/>
    <property type="match status" value="1"/>
</dbReference>
<dbReference type="NCBIfam" id="TIGR00383">
    <property type="entry name" value="corA"/>
    <property type="match status" value="1"/>
</dbReference>
<keyword evidence="8" id="KW-0406">Ion transport</keyword>
<comment type="function">
    <text evidence="8">Mediates influx of magnesium ions.</text>
</comment>
<dbReference type="AlphaFoldDB" id="A0A517VZS7"/>
<dbReference type="InterPro" id="IPR045863">
    <property type="entry name" value="CorA_TM1_TM2"/>
</dbReference>
<dbReference type="PANTHER" id="PTHR46494">
    <property type="entry name" value="CORA FAMILY METAL ION TRANSPORTER (EUROFUNG)"/>
    <property type="match status" value="1"/>
</dbReference>
<dbReference type="InterPro" id="IPR004488">
    <property type="entry name" value="Mg/Co-transport_prot_CorA"/>
</dbReference>
<comment type="similarity">
    <text evidence="2 8">Belongs to the CorA metal ion transporter (MIT) (TC 1.A.35) family.</text>
</comment>
<evidence type="ECO:0000256" key="4">
    <source>
        <dbReference type="ARBA" id="ARBA00022475"/>
    </source>
</evidence>
<keyword evidence="6 8" id="KW-1133">Transmembrane helix</keyword>
<evidence type="ECO:0000256" key="1">
    <source>
        <dbReference type="ARBA" id="ARBA00004651"/>
    </source>
</evidence>
<accession>A0A517VZS7</accession>
<dbReference type="EMBL" id="CP037920">
    <property type="protein sequence ID" value="QDT98507.1"/>
    <property type="molecule type" value="Genomic_DNA"/>
</dbReference>
<evidence type="ECO:0000256" key="5">
    <source>
        <dbReference type="ARBA" id="ARBA00022692"/>
    </source>
</evidence>
<dbReference type="GO" id="GO:0005886">
    <property type="term" value="C:plasma membrane"/>
    <property type="evidence" value="ECO:0007669"/>
    <property type="project" value="UniProtKB-SubCell"/>
</dbReference>
<evidence type="ECO:0000313" key="9">
    <source>
        <dbReference type="EMBL" id="QDT98507.1"/>
    </source>
</evidence>
<evidence type="ECO:0000256" key="2">
    <source>
        <dbReference type="ARBA" id="ARBA00009765"/>
    </source>
</evidence>
<dbReference type="InterPro" id="IPR045861">
    <property type="entry name" value="CorA_cytoplasmic_dom"/>
</dbReference>
<sequence length="356" mass="41365">MPDSLSNASEKLGMPPGSLIHVGDVLEAESRISVIDYDHEHLEESSIQSVDELLQFRKKETVTWVNIEGLKNVELTELIGQHFHIHPLVLEDILNTHQRPKFEEYDNYLYIVLKGLSLETDNDSFSVNHEQISILLFDEIVFTFKEKKDDMFLPLIQRIRSSTGRVRSLGTDYLTYTILDTIVDQNFVLLDSLDVKIDSVEDELLSEPTTETLVMIQRIKRELIDIRRSISPLRELLSSILRSDTKLIHEKTRIYFRDVFDHALRITETIDSYRDMLSGLLDIYISSVSNKMNEVMKVLTLFASIFIPLSFIAGIYGMNFENMPVLKWRWGYPAIWGVFITVPICLILFFKKKKWL</sequence>
<keyword evidence="5 8" id="KW-0812">Transmembrane</keyword>
<evidence type="ECO:0000256" key="6">
    <source>
        <dbReference type="ARBA" id="ARBA00022989"/>
    </source>
</evidence>
<dbReference type="GO" id="GO:0015095">
    <property type="term" value="F:magnesium ion transmembrane transporter activity"/>
    <property type="evidence" value="ECO:0007669"/>
    <property type="project" value="UniProtKB-UniRule"/>
</dbReference>
<dbReference type="Pfam" id="PF01544">
    <property type="entry name" value="CorA"/>
    <property type="match status" value="1"/>
</dbReference>
<evidence type="ECO:0000313" key="10">
    <source>
        <dbReference type="Proteomes" id="UP000318704"/>
    </source>
</evidence>
<dbReference type="CDD" id="cd12828">
    <property type="entry name" value="TmCorA-like_1"/>
    <property type="match status" value="1"/>
</dbReference>
<gene>
    <name evidence="8 9" type="primary">corA</name>
    <name evidence="9" type="ORF">V144x_40130</name>
</gene>
<keyword evidence="8" id="KW-0460">Magnesium</keyword>
<dbReference type="PANTHER" id="PTHR46494:SF1">
    <property type="entry name" value="CORA FAMILY METAL ION TRANSPORTER (EUROFUNG)"/>
    <property type="match status" value="1"/>
</dbReference>
<dbReference type="Gene3D" id="1.20.58.340">
    <property type="entry name" value="Magnesium transport protein CorA, transmembrane region"/>
    <property type="match status" value="2"/>
</dbReference>
<dbReference type="SUPFAM" id="SSF143865">
    <property type="entry name" value="CorA soluble domain-like"/>
    <property type="match status" value="1"/>
</dbReference>
<dbReference type="GO" id="GO:0050897">
    <property type="term" value="F:cobalt ion binding"/>
    <property type="evidence" value="ECO:0007669"/>
    <property type="project" value="TreeGrafter"/>
</dbReference>
<dbReference type="Gene3D" id="3.30.460.20">
    <property type="entry name" value="CorA soluble domain-like"/>
    <property type="match status" value="1"/>
</dbReference>
<dbReference type="GO" id="GO:0000287">
    <property type="term" value="F:magnesium ion binding"/>
    <property type="evidence" value="ECO:0007669"/>
    <property type="project" value="TreeGrafter"/>
</dbReference>
<proteinExistence type="inferred from homology"/>
<dbReference type="RefSeq" id="WP_144987222.1">
    <property type="nucleotide sequence ID" value="NZ_CP037920.1"/>
</dbReference>
<protein>
    <recommendedName>
        <fullName evidence="8">Magnesium transport protein CorA</fullName>
    </recommendedName>
</protein>
<evidence type="ECO:0000256" key="7">
    <source>
        <dbReference type="ARBA" id="ARBA00023136"/>
    </source>
</evidence>
<organism evidence="9 10">
    <name type="scientific">Gimesia aquarii</name>
    <dbReference type="NCBI Taxonomy" id="2527964"/>
    <lineage>
        <taxon>Bacteria</taxon>
        <taxon>Pseudomonadati</taxon>
        <taxon>Planctomycetota</taxon>
        <taxon>Planctomycetia</taxon>
        <taxon>Planctomycetales</taxon>
        <taxon>Planctomycetaceae</taxon>
        <taxon>Gimesia</taxon>
    </lineage>
</organism>
<evidence type="ECO:0000256" key="3">
    <source>
        <dbReference type="ARBA" id="ARBA00022448"/>
    </source>
</evidence>
<keyword evidence="3 8" id="KW-0813">Transport</keyword>
<dbReference type="InterPro" id="IPR002523">
    <property type="entry name" value="MgTranspt_CorA/ZnTranspt_ZntB"/>
</dbReference>
<dbReference type="Proteomes" id="UP000318704">
    <property type="component" value="Chromosome"/>
</dbReference>
<name>A0A517VZS7_9PLAN</name>
<dbReference type="GO" id="GO:0015087">
    <property type="term" value="F:cobalt ion transmembrane transporter activity"/>
    <property type="evidence" value="ECO:0007669"/>
    <property type="project" value="UniProtKB-UniRule"/>
</dbReference>